<dbReference type="Pfam" id="PF13560">
    <property type="entry name" value="HTH_31"/>
    <property type="match status" value="1"/>
</dbReference>
<evidence type="ECO:0000313" key="2">
    <source>
        <dbReference type="Proteomes" id="UP000324974"/>
    </source>
</evidence>
<dbReference type="RefSeq" id="WP_149111396.1">
    <property type="nucleotide sequence ID" value="NZ_CP042425.1"/>
</dbReference>
<protein>
    <submittedName>
        <fullName evidence="1">XRE family transcriptional regulator</fullName>
    </submittedName>
</protein>
<dbReference type="Gene3D" id="1.10.260.40">
    <property type="entry name" value="lambda repressor-like DNA-binding domains"/>
    <property type="match status" value="1"/>
</dbReference>
<gene>
    <name evidence="1" type="ORF">PX52LOC_03672</name>
</gene>
<dbReference type="AlphaFoldDB" id="A0A5C1ABF7"/>
<evidence type="ECO:0000313" key="1">
    <source>
        <dbReference type="EMBL" id="QEL16709.1"/>
    </source>
</evidence>
<dbReference type="OrthoDB" id="285470at2"/>
<accession>A0A5C1ABF7</accession>
<proteinExistence type="predicted"/>
<sequence>MATKSQHSRAYRPLPEFLRGVRETAGLTQRELGIRMGKPQSWVYNCETANRRVDVTEFIRWVTACGADPAGAFAQFLAQATDGGRP</sequence>
<dbReference type="InterPro" id="IPR010982">
    <property type="entry name" value="Lambda_DNA-bd_dom_sf"/>
</dbReference>
<dbReference type="KEGG" id="lrs:PX52LOC_03672"/>
<dbReference type="SUPFAM" id="SSF47413">
    <property type="entry name" value="lambda repressor-like DNA-binding domains"/>
    <property type="match status" value="1"/>
</dbReference>
<organism evidence="1 2">
    <name type="scientific">Limnoglobus roseus</name>
    <dbReference type="NCBI Taxonomy" id="2598579"/>
    <lineage>
        <taxon>Bacteria</taxon>
        <taxon>Pseudomonadati</taxon>
        <taxon>Planctomycetota</taxon>
        <taxon>Planctomycetia</taxon>
        <taxon>Gemmatales</taxon>
        <taxon>Gemmataceae</taxon>
        <taxon>Limnoglobus</taxon>
    </lineage>
</organism>
<reference evidence="2" key="1">
    <citation type="submission" date="2019-08" db="EMBL/GenBank/DDBJ databases">
        <title>Limnoglobus roseus gen. nov., sp. nov., a novel freshwater planctomycete with a giant genome from the family Gemmataceae.</title>
        <authorList>
            <person name="Kulichevskaya I.S."/>
            <person name="Naumoff D.G."/>
            <person name="Miroshnikov K."/>
            <person name="Ivanova A."/>
            <person name="Philippov D.A."/>
            <person name="Hakobyan A."/>
            <person name="Rijpstra I.C."/>
            <person name="Sinninghe Damste J.S."/>
            <person name="Liesack W."/>
            <person name="Dedysh S.N."/>
        </authorList>
    </citation>
    <scope>NUCLEOTIDE SEQUENCE [LARGE SCALE GENOMIC DNA]</scope>
    <source>
        <strain evidence="2">PX52</strain>
    </source>
</reference>
<keyword evidence="2" id="KW-1185">Reference proteome</keyword>
<dbReference type="EMBL" id="CP042425">
    <property type="protein sequence ID" value="QEL16709.1"/>
    <property type="molecule type" value="Genomic_DNA"/>
</dbReference>
<dbReference type="GO" id="GO:0003677">
    <property type="term" value="F:DNA binding"/>
    <property type="evidence" value="ECO:0007669"/>
    <property type="project" value="InterPro"/>
</dbReference>
<dbReference type="InterPro" id="IPR001387">
    <property type="entry name" value="Cro/C1-type_HTH"/>
</dbReference>
<dbReference type="CDD" id="cd00093">
    <property type="entry name" value="HTH_XRE"/>
    <property type="match status" value="1"/>
</dbReference>
<dbReference type="Proteomes" id="UP000324974">
    <property type="component" value="Chromosome"/>
</dbReference>
<name>A0A5C1ABF7_9BACT</name>